<dbReference type="HOGENOM" id="CLU_1753115_0_0_1"/>
<dbReference type="Gene3D" id="1.25.40.990">
    <property type="match status" value="1"/>
</dbReference>
<proteinExistence type="predicted"/>
<name>A0A0D3JHJ5_EMIH1</name>
<dbReference type="EnsemblProtists" id="EOD22980">
    <property type="protein sequence ID" value="EOD22980"/>
    <property type="gene ID" value="EMIHUDRAFT_195468"/>
</dbReference>
<organism evidence="1 2">
    <name type="scientific">Emiliania huxleyi (strain CCMP1516)</name>
    <dbReference type="NCBI Taxonomy" id="280463"/>
    <lineage>
        <taxon>Eukaryota</taxon>
        <taxon>Haptista</taxon>
        <taxon>Haptophyta</taxon>
        <taxon>Prymnesiophyceae</taxon>
        <taxon>Isochrysidales</taxon>
        <taxon>Noelaerhabdaceae</taxon>
        <taxon>Emiliania</taxon>
    </lineage>
</organism>
<dbReference type="STRING" id="2903.R1E8I1"/>
<dbReference type="RefSeq" id="XP_005775409.1">
    <property type="nucleotide sequence ID" value="XM_005775352.1"/>
</dbReference>
<keyword evidence="2" id="KW-1185">Reference proteome</keyword>
<dbReference type="KEGG" id="ehx:EMIHUDRAFT_195468"/>
<evidence type="ECO:0000313" key="2">
    <source>
        <dbReference type="Proteomes" id="UP000013827"/>
    </source>
</evidence>
<sequence length="149" mass="16178">MALEKSYMRLTALPRADEDHMAQHRPNRGVYESITYHARLALRAGDEGEFAQCQAQLAQLVPLHAAGLSEHAAEFAAYRLLHCAVCAAFVPSLPLSRAAHLLGFGGDLAVCTQWLREQGAVLELHHSKGVVRGGLLLTRETGRAMRGPG</sequence>
<dbReference type="AlphaFoldDB" id="A0A0D3JHJ5"/>
<dbReference type="Proteomes" id="UP000013827">
    <property type="component" value="Unassembled WGS sequence"/>
</dbReference>
<dbReference type="GeneID" id="17268527"/>
<reference evidence="1" key="2">
    <citation type="submission" date="2024-10" db="UniProtKB">
        <authorList>
            <consortium name="EnsemblProtists"/>
        </authorList>
    </citation>
    <scope>IDENTIFICATION</scope>
</reference>
<accession>A0A0D3JHJ5</accession>
<reference evidence="2" key="1">
    <citation type="journal article" date="2013" name="Nature">
        <title>Pan genome of the phytoplankton Emiliania underpins its global distribution.</title>
        <authorList>
            <person name="Read B.A."/>
            <person name="Kegel J."/>
            <person name="Klute M.J."/>
            <person name="Kuo A."/>
            <person name="Lefebvre S.C."/>
            <person name="Maumus F."/>
            <person name="Mayer C."/>
            <person name="Miller J."/>
            <person name="Monier A."/>
            <person name="Salamov A."/>
            <person name="Young J."/>
            <person name="Aguilar M."/>
            <person name="Claverie J.M."/>
            <person name="Frickenhaus S."/>
            <person name="Gonzalez K."/>
            <person name="Herman E.K."/>
            <person name="Lin Y.C."/>
            <person name="Napier J."/>
            <person name="Ogata H."/>
            <person name="Sarno A.F."/>
            <person name="Shmutz J."/>
            <person name="Schroeder D."/>
            <person name="de Vargas C."/>
            <person name="Verret F."/>
            <person name="von Dassow P."/>
            <person name="Valentin K."/>
            <person name="Van de Peer Y."/>
            <person name="Wheeler G."/>
            <person name="Dacks J.B."/>
            <person name="Delwiche C.F."/>
            <person name="Dyhrman S.T."/>
            <person name="Glockner G."/>
            <person name="John U."/>
            <person name="Richards T."/>
            <person name="Worden A.Z."/>
            <person name="Zhang X."/>
            <person name="Grigoriev I.V."/>
            <person name="Allen A.E."/>
            <person name="Bidle K."/>
            <person name="Borodovsky M."/>
            <person name="Bowler C."/>
            <person name="Brownlee C."/>
            <person name="Cock J.M."/>
            <person name="Elias M."/>
            <person name="Gladyshev V.N."/>
            <person name="Groth M."/>
            <person name="Guda C."/>
            <person name="Hadaegh A."/>
            <person name="Iglesias-Rodriguez M.D."/>
            <person name="Jenkins J."/>
            <person name="Jones B.M."/>
            <person name="Lawson T."/>
            <person name="Leese F."/>
            <person name="Lindquist E."/>
            <person name="Lobanov A."/>
            <person name="Lomsadze A."/>
            <person name="Malik S.B."/>
            <person name="Marsh M.E."/>
            <person name="Mackinder L."/>
            <person name="Mock T."/>
            <person name="Mueller-Roeber B."/>
            <person name="Pagarete A."/>
            <person name="Parker M."/>
            <person name="Probert I."/>
            <person name="Quesneville H."/>
            <person name="Raines C."/>
            <person name="Rensing S.A."/>
            <person name="Riano-Pachon D.M."/>
            <person name="Richier S."/>
            <person name="Rokitta S."/>
            <person name="Shiraiwa Y."/>
            <person name="Soanes D.M."/>
            <person name="van der Giezen M."/>
            <person name="Wahlund T.M."/>
            <person name="Williams B."/>
            <person name="Wilson W."/>
            <person name="Wolfe G."/>
            <person name="Wurch L.L."/>
        </authorList>
    </citation>
    <scope>NUCLEOTIDE SEQUENCE</scope>
</reference>
<dbReference type="PaxDb" id="2903-EOD22980"/>
<evidence type="ECO:0000313" key="1">
    <source>
        <dbReference type="EnsemblProtists" id="EOD22980"/>
    </source>
</evidence>
<protein>
    <submittedName>
        <fullName evidence="1">Uncharacterized protein</fullName>
    </submittedName>
</protein>